<keyword evidence="3 9" id="KW-0645">Protease</keyword>
<keyword evidence="3 9" id="KW-0378">Hydrolase</keyword>
<feature type="signal peptide" evidence="7">
    <location>
        <begin position="1"/>
        <end position="20"/>
    </location>
</feature>
<dbReference type="PANTHER" id="PTHR11532:SF57">
    <property type="entry name" value="CARBOXYPEPTIDASE D, B"/>
    <property type="match status" value="1"/>
</dbReference>
<dbReference type="InterPro" id="IPR050753">
    <property type="entry name" value="Peptidase_M14_domain"/>
</dbReference>
<gene>
    <name evidence="9" type="primary">svr_1</name>
    <name evidence="9" type="ORF">g.54715</name>
</gene>
<dbReference type="PROSITE" id="PS52035">
    <property type="entry name" value="PEPTIDASE_M14"/>
    <property type="match status" value="1"/>
</dbReference>
<dbReference type="GO" id="GO:0016485">
    <property type="term" value="P:protein processing"/>
    <property type="evidence" value="ECO:0007669"/>
    <property type="project" value="TreeGrafter"/>
</dbReference>
<evidence type="ECO:0000256" key="6">
    <source>
        <dbReference type="PROSITE-ProRule" id="PRU01379"/>
    </source>
</evidence>
<keyword evidence="3 9" id="KW-0121">Carboxypeptidase</keyword>
<proteinExistence type="inferred from homology"/>
<evidence type="ECO:0000256" key="2">
    <source>
        <dbReference type="ARBA" id="ARBA00005988"/>
    </source>
</evidence>
<reference evidence="9" key="1">
    <citation type="submission" date="2018-04" db="EMBL/GenBank/DDBJ databases">
        <title>Transcriptome of Schizaphis graminum biotype I.</title>
        <authorList>
            <person name="Scully E.D."/>
            <person name="Geib S.M."/>
            <person name="Palmer N.A."/>
            <person name="Koch K."/>
            <person name="Bradshaw J."/>
            <person name="Heng-Moss T."/>
            <person name="Sarath G."/>
        </authorList>
    </citation>
    <scope>NUCLEOTIDE SEQUENCE</scope>
</reference>
<dbReference type="SMART" id="SM00631">
    <property type="entry name" value="Zn_pept"/>
    <property type="match status" value="1"/>
</dbReference>
<feature type="domain" description="Peptidase M14" evidence="8">
    <location>
        <begin position="36"/>
        <end position="233"/>
    </location>
</feature>
<protein>
    <submittedName>
        <fullName evidence="9">Carboxypeptidase D</fullName>
    </submittedName>
</protein>
<evidence type="ECO:0000259" key="8">
    <source>
        <dbReference type="PROSITE" id="PS52035"/>
    </source>
</evidence>
<dbReference type="Gene3D" id="3.40.630.10">
    <property type="entry name" value="Zn peptidases"/>
    <property type="match status" value="1"/>
</dbReference>
<dbReference type="GO" id="GO:0006518">
    <property type="term" value="P:peptide metabolic process"/>
    <property type="evidence" value="ECO:0007669"/>
    <property type="project" value="TreeGrafter"/>
</dbReference>
<evidence type="ECO:0000313" key="9">
    <source>
        <dbReference type="EMBL" id="MBY22840.1"/>
    </source>
</evidence>
<comment type="cofactor">
    <cofactor evidence="1">
        <name>Zn(2+)</name>
        <dbReference type="ChEBI" id="CHEBI:29105"/>
    </cofactor>
</comment>
<dbReference type="PRINTS" id="PR00765">
    <property type="entry name" value="CRBOXYPTASEA"/>
</dbReference>
<sequence length="233" mass="26392">MYSFVLKLSVITCLFITVCAKSIREVGLHEEFLDERYYNTTEIADLLYKIEKQNPTIARVHEIGVSSLGQSILAIEITSNVGQSRRILKPMFKYIANMHGDETVGLQLLLYLAQYLTSLYGTDHRVSRIVDTTDIFLMPTLNPDGYSASQEGDCNSQKGYAGRNNAKGVDLNRNFPQIDKKSFNMQQPETRAVIDWILNNPFVLSANFHGGAVVASYPFDKYYYSIQEIGVFF</sequence>
<comment type="caution">
    <text evidence="6">Lacks conserved residue(s) required for the propagation of feature annotation.</text>
</comment>
<dbReference type="PANTHER" id="PTHR11532">
    <property type="entry name" value="PROTEASE M14 CARBOXYPEPTIDASE"/>
    <property type="match status" value="1"/>
</dbReference>
<dbReference type="GO" id="GO:0005615">
    <property type="term" value="C:extracellular space"/>
    <property type="evidence" value="ECO:0007669"/>
    <property type="project" value="TreeGrafter"/>
</dbReference>
<evidence type="ECO:0000256" key="1">
    <source>
        <dbReference type="ARBA" id="ARBA00001947"/>
    </source>
</evidence>
<dbReference type="PROSITE" id="PS00133">
    <property type="entry name" value="CARBOXYPEPT_ZN_2"/>
    <property type="match status" value="1"/>
</dbReference>
<keyword evidence="4" id="KW-0479">Metal-binding</keyword>
<dbReference type="Pfam" id="PF00246">
    <property type="entry name" value="Peptidase_M14"/>
    <property type="match status" value="1"/>
</dbReference>
<evidence type="ECO:0000256" key="3">
    <source>
        <dbReference type="ARBA" id="ARBA00022645"/>
    </source>
</evidence>
<comment type="similarity">
    <text evidence="2 6">Belongs to the peptidase M14 family.</text>
</comment>
<evidence type="ECO:0000256" key="4">
    <source>
        <dbReference type="ARBA" id="ARBA00022723"/>
    </source>
</evidence>
<keyword evidence="5" id="KW-0862">Zinc</keyword>
<dbReference type="AlphaFoldDB" id="A0A2S2P0B0"/>
<organism evidence="9">
    <name type="scientific">Schizaphis graminum</name>
    <name type="common">Green bug aphid</name>
    <dbReference type="NCBI Taxonomy" id="13262"/>
    <lineage>
        <taxon>Eukaryota</taxon>
        <taxon>Metazoa</taxon>
        <taxon>Ecdysozoa</taxon>
        <taxon>Arthropoda</taxon>
        <taxon>Hexapoda</taxon>
        <taxon>Insecta</taxon>
        <taxon>Pterygota</taxon>
        <taxon>Neoptera</taxon>
        <taxon>Paraneoptera</taxon>
        <taxon>Hemiptera</taxon>
        <taxon>Sternorrhyncha</taxon>
        <taxon>Aphidomorpha</taxon>
        <taxon>Aphidoidea</taxon>
        <taxon>Aphididae</taxon>
        <taxon>Aphidini</taxon>
        <taxon>Schizaphis</taxon>
    </lineage>
</organism>
<evidence type="ECO:0000256" key="5">
    <source>
        <dbReference type="ARBA" id="ARBA00022833"/>
    </source>
</evidence>
<keyword evidence="7" id="KW-0732">Signal</keyword>
<dbReference type="GO" id="GO:0008270">
    <property type="term" value="F:zinc ion binding"/>
    <property type="evidence" value="ECO:0007669"/>
    <property type="project" value="InterPro"/>
</dbReference>
<dbReference type="GO" id="GO:0004181">
    <property type="term" value="F:metallocarboxypeptidase activity"/>
    <property type="evidence" value="ECO:0007669"/>
    <property type="project" value="InterPro"/>
</dbReference>
<dbReference type="InterPro" id="IPR057247">
    <property type="entry name" value="CARBOXYPEPT_ZN_2"/>
</dbReference>
<evidence type="ECO:0000256" key="7">
    <source>
        <dbReference type="SAM" id="SignalP"/>
    </source>
</evidence>
<dbReference type="EMBL" id="GGMR01010221">
    <property type="protein sequence ID" value="MBY22840.1"/>
    <property type="molecule type" value="Transcribed_RNA"/>
</dbReference>
<accession>A0A2S2P0B0</accession>
<dbReference type="SUPFAM" id="SSF53187">
    <property type="entry name" value="Zn-dependent exopeptidases"/>
    <property type="match status" value="1"/>
</dbReference>
<dbReference type="InterPro" id="IPR000834">
    <property type="entry name" value="Peptidase_M14"/>
</dbReference>
<feature type="chain" id="PRO_5015690961" evidence="7">
    <location>
        <begin position="21"/>
        <end position="233"/>
    </location>
</feature>
<name>A0A2S2P0B0_SCHGA</name>